<dbReference type="AlphaFoldDB" id="A0AA38XKH7"/>
<dbReference type="Gene3D" id="3.40.50.150">
    <property type="entry name" value="Vaccinia Virus protein VP39"/>
    <property type="match status" value="1"/>
</dbReference>
<dbReference type="SUPFAM" id="SSF53335">
    <property type="entry name" value="S-adenosyl-L-methionine-dependent methyltransferases"/>
    <property type="match status" value="1"/>
</dbReference>
<feature type="region of interest" description="Disordered" evidence="1">
    <location>
        <begin position="1"/>
        <end position="23"/>
    </location>
</feature>
<dbReference type="Pfam" id="PF13489">
    <property type="entry name" value="Methyltransf_23"/>
    <property type="match status" value="1"/>
</dbReference>
<dbReference type="PANTHER" id="PTHR43591:SF31">
    <property type="entry name" value="LAEA-LIKE, PUTATIVE (AFU_ORTHOLOGUE AFUA_8G01930)-RELATED"/>
    <property type="match status" value="1"/>
</dbReference>
<dbReference type="GO" id="GO:0008168">
    <property type="term" value="F:methyltransferase activity"/>
    <property type="evidence" value="ECO:0007669"/>
    <property type="project" value="TreeGrafter"/>
</dbReference>
<organism evidence="2 3">
    <name type="scientific">Cladophialophora chaetospira</name>
    <dbReference type="NCBI Taxonomy" id="386627"/>
    <lineage>
        <taxon>Eukaryota</taxon>
        <taxon>Fungi</taxon>
        <taxon>Dikarya</taxon>
        <taxon>Ascomycota</taxon>
        <taxon>Pezizomycotina</taxon>
        <taxon>Eurotiomycetes</taxon>
        <taxon>Chaetothyriomycetidae</taxon>
        <taxon>Chaetothyriales</taxon>
        <taxon>Herpotrichiellaceae</taxon>
        <taxon>Cladophialophora</taxon>
    </lineage>
</organism>
<dbReference type="Proteomes" id="UP001172673">
    <property type="component" value="Unassembled WGS sequence"/>
</dbReference>
<sequence length="366" mass="41490">MATTPHNTADIRPEDNSDVDSALGDDASVMTETLRSSLLESVRENGRGYHRYSSTVGADYPLPEDEIEQARSDLQHEMVRRTFNGKLYLAPITKEPHEILDLGTGTGIWAIEMADANPQAQVLGIDLSPIQPELVPPNLKFEVDDFNDEWTYTQKFDFIHARALVGSSRDFPKIVRQAYDHLKPDGYLEMTDVQMPFLSDDGTMVGTNLETWSNRQVEACATIGVDTTAPSKYKQMMIDAGFEDVQEYKFKWPVGTWPKDQYYKEIGKLCLINFLTGLEGFTLRLWTGVLKMSFEAVQVFLAGVRKDVQSHRIHAYWPVFGVRQETQQPNSNSNMKLFLACEAAFYIEQKAIYAGKPTLKTIRKTH</sequence>
<evidence type="ECO:0008006" key="4">
    <source>
        <dbReference type="Google" id="ProtNLM"/>
    </source>
</evidence>
<dbReference type="CDD" id="cd02440">
    <property type="entry name" value="AdoMet_MTases"/>
    <property type="match status" value="1"/>
</dbReference>
<evidence type="ECO:0000256" key="1">
    <source>
        <dbReference type="SAM" id="MobiDB-lite"/>
    </source>
</evidence>
<name>A0AA38XKH7_9EURO</name>
<reference evidence="2" key="1">
    <citation type="submission" date="2022-10" db="EMBL/GenBank/DDBJ databases">
        <title>Culturing micro-colonial fungi from biological soil crusts in the Mojave desert and describing Neophaeococcomyces mojavensis, and introducing the new genera and species Taxawa tesnikishii.</title>
        <authorList>
            <person name="Kurbessoian T."/>
            <person name="Stajich J.E."/>
        </authorList>
    </citation>
    <scope>NUCLEOTIDE SEQUENCE</scope>
    <source>
        <strain evidence="2">TK_41</strain>
    </source>
</reference>
<comment type="caution">
    <text evidence="2">The sequence shown here is derived from an EMBL/GenBank/DDBJ whole genome shotgun (WGS) entry which is preliminary data.</text>
</comment>
<gene>
    <name evidence="2" type="ORF">H2200_001165</name>
</gene>
<dbReference type="PANTHER" id="PTHR43591">
    <property type="entry name" value="METHYLTRANSFERASE"/>
    <property type="match status" value="1"/>
</dbReference>
<protein>
    <recommendedName>
        <fullName evidence="4">S-adenosyl-L-methionine-dependent methyltransferase</fullName>
    </recommendedName>
</protein>
<accession>A0AA38XKH7</accession>
<proteinExistence type="predicted"/>
<keyword evidence="3" id="KW-1185">Reference proteome</keyword>
<dbReference type="EMBL" id="JAPDRK010000002">
    <property type="protein sequence ID" value="KAJ9615091.1"/>
    <property type="molecule type" value="Genomic_DNA"/>
</dbReference>
<evidence type="ECO:0000313" key="3">
    <source>
        <dbReference type="Proteomes" id="UP001172673"/>
    </source>
</evidence>
<evidence type="ECO:0000313" key="2">
    <source>
        <dbReference type="EMBL" id="KAJ9615091.1"/>
    </source>
</evidence>
<dbReference type="InterPro" id="IPR029063">
    <property type="entry name" value="SAM-dependent_MTases_sf"/>
</dbReference>